<dbReference type="PANTHER" id="PTHR43099:SF2">
    <property type="entry name" value="UPF0053 PROTEIN YRKA"/>
    <property type="match status" value="1"/>
</dbReference>
<feature type="transmembrane region" description="Helical" evidence="11">
    <location>
        <begin position="12"/>
        <end position="32"/>
    </location>
</feature>
<keyword evidence="8 10" id="KW-0472">Membrane</keyword>
<dbReference type="GO" id="GO:0005886">
    <property type="term" value="C:plasma membrane"/>
    <property type="evidence" value="ECO:0007669"/>
    <property type="project" value="UniProtKB-SubCell"/>
</dbReference>
<dbReference type="InterPro" id="IPR051676">
    <property type="entry name" value="UPF0053_domain"/>
</dbReference>
<keyword evidence="6 10" id="KW-1133">Transmembrane helix</keyword>
<dbReference type="eggNOG" id="COG1253">
    <property type="taxonomic scope" value="Bacteria"/>
</dbReference>
<sequence>MISMQSDIVQLILIILILGIATIFTLAEYSLIKVRPTELEAMEQTRNVKASLKLLSKLTEYLSTAQVGITLTSLILGWIGEEYITHLILESGLLPVQLASKLAPLIGILLFTFLHAVFTDLVPKNIAIDKPVKVLLAIVGPLQFFHIIFFPLVWIFDRAAIVVTKALGFNAKPEEDIYSQSEIISLSKDATLAGELDREDFLYMQRAFDMNDKVAEDIMIDRTSVQFIDSKSTVKQAADLYYQTKYSRFPVIQSGDKDNIVGYIYSYDFTKKAMENPNLTVRNILRNIPAVYEGQPIVEILRIMIKQQVPIVSVLDEFGGTAGIITDKDIYDELFGSVRDETDHVADDQVTKNEDGSYIVSGKITLYDFERYFETEVAEFEESEAVTLNGYFLEKYHDKIKVDEPTEIEGFTLTPLDFENVYVSEFKVNRSK</sequence>
<dbReference type="Proteomes" id="UP000051054">
    <property type="component" value="Unassembled WGS sequence"/>
</dbReference>
<dbReference type="CDD" id="cd04590">
    <property type="entry name" value="CBS_pair_CorC_HlyC_assoc"/>
    <property type="match status" value="1"/>
</dbReference>
<evidence type="ECO:0000256" key="11">
    <source>
        <dbReference type="SAM" id="Phobius"/>
    </source>
</evidence>
<comment type="similarity">
    <text evidence="2">Belongs to the UPF0053 family.</text>
</comment>
<evidence type="ECO:0000256" key="10">
    <source>
        <dbReference type="PROSITE-ProRule" id="PRU01193"/>
    </source>
</evidence>
<proteinExistence type="inferred from homology"/>
<dbReference type="SUPFAM" id="SSF54631">
    <property type="entry name" value="CBS-domain pair"/>
    <property type="match status" value="1"/>
</dbReference>
<evidence type="ECO:0000259" key="12">
    <source>
        <dbReference type="PROSITE" id="PS51371"/>
    </source>
</evidence>
<dbReference type="SMART" id="SM01091">
    <property type="entry name" value="CorC_HlyC"/>
    <property type="match status" value="1"/>
</dbReference>
<keyword evidence="5" id="KW-0677">Repeat</keyword>
<dbReference type="InterPro" id="IPR002550">
    <property type="entry name" value="CNNM"/>
</dbReference>
<dbReference type="EMBL" id="AZGD01000106">
    <property type="protein sequence ID" value="KRM17412.1"/>
    <property type="molecule type" value="Genomic_DNA"/>
</dbReference>
<gene>
    <name evidence="14" type="ORF">FC40_GL001184</name>
</gene>
<dbReference type="PATRIC" id="fig|1423755.3.peg.1249"/>
<dbReference type="InterPro" id="IPR000644">
    <property type="entry name" value="CBS_dom"/>
</dbReference>
<keyword evidence="3" id="KW-1003">Cell membrane</keyword>
<comment type="subcellular location">
    <subcellularLocation>
        <location evidence="1">Cell membrane</location>
        <topology evidence="1">Multi-pass membrane protein</topology>
    </subcellularLocation>
</comment>
<evidence type="ECO:0000259" key="13">
    <source>
        <dbReference type="PROSITE" id="PS51846"/>
    </source>
</evidence>
<feature type="domain" description="CNNM transmembrane" evidence="13">
    <location>
        <begin position="3"/>
        <end position="200"/>
    </location>
</feature>
<keyword evidence="4 10" id="KW-0812">Transmembrane</keyword>
<evidence type="ECO:0000256" key="8">
    <source>
        <dbReference type="ARBA" id="ARBA00023136"/>
    </source>
</evidence>
<dbReference type="InterPro" id="IPR036318">
    <property type="entry name" value="FAD-bd_PCMH-like_sf"/>
</dbReference>
<accession>A0A0R1WMF1</accession>
<dbReference type="Pfam" id="PF01595">
    <property type="entry name" value="CNNM"/>
    <property type="match status" value="1"/>
</dbReference>
<dbReference type="Pfam" id="PF00571">
    <property type="entry name" value="CBS"/>
    <property type="match status" value="2"/>
</dbReference>
<feature type="transmembrane region" description="Helical" evidence="11">
    <location>
        <begin position="102"/>
        <end position="122"/>
    </location>
</feature>
<dbReference type="AlphaFoldDB" id="A0A0R1WMF1"/>
<evidence type="ECO:0000313" key="14">
    <source>
        <dbReference type="EMBL" id="KRM17412.1"/>
    </source>
</evidence>
<feature type="domain" description="CBS" evidence="12">
    <location>
        <begin position="219"/>
        <end position="281"/>
    </location>
</feature>
<evidence type="ECO:0000256" key="4">
    <source>
        <dbReference type="ARBA" id="ARBA00022692"/>
    </source>
</evidence>
<feature type="domain" description="CBS" evidence="12">
    <location>
        <begin position="284"/>
        <end position="341"/>
    </location>
</feature>
<evidence type="ECO:0000256" key="5">
    <source>
        <dbReference type="ARBA" id="ARBA00022737"/>
    </source>
</evidence>
<dbReference type="OrthoDB" id="9798188at2"/>
<comment type="caution">
    <text evidence="14">The sequence shown here is derived from an EMBL/GenBank/DDBJ whole genome shotgun (WGS) entry which is preliminary data.</text>
</comment>
<dbReference type="InterPro" id="IPR044751">
    <property type="entry name" value="Ion_transp-like_CBS"/>
</dbReference>
<dbReference type="PANTHER" id="PTHR43099">
    <property type="entry name" value="UPF0053 PROTEIN YRKA"/>
    <property type="match status" value="1"/>
</dbReference>
<evidence type="ECO:0000256" key="7">
    <source>
        <dbReference type="ARBA" id="ARBA00023122"/>
    </source>
</evidence>
<dbReference type="PROSITE" id="PS51846">
    <property type="entry name" value="CNNM"/>
    <property type="match status" value="1"/>
</dbReference>
<keyword evidence="7 9" id="KW-0129">CBS domain</keyword>
<dbReference type="Gene3D" id="3.30.465.10">
    <property type="match status" value="1"/>
</dbReference>
<dbReference type="SMART" id="SM00116">
    <property type="entry name" value="CBS"/>
    <property type="match status" value="2"/>
</dbReference>
<dbReference type="PROSITE" id="PS51371">
    <property type="entry name" value="CBS"/>
    <property type="match status" value="2"/>
</dbReference>
<dbReference type="Pfam" id="PF03471">
    <property type="entry name" value="CorC_HlyC"/>
    <property type="match status" value="1"/>
</dbReference>
<dbReference type="Gene3D" id="3.10.580.10">
    <property type="entry name" value="CBS-domain"/>
    <property type="match status" value="1"/>
</dbReference>
<dbReference type="STRING" id="1423755.FC40_GL001184"/>
<evidence type="ECO:0000256" key="2">
    <source>
        <dbReference type="ARBA" id="ARBA00006337"/>
    </source>
</evidence>
<dbReference type="InterPro" id="IPR016169">
    <property type="entry name" value="FAD-bd_PCMH_sub2"/>
</dbReference>
<dbReference type="GO" id="GO:0050660">
    <property type="term" value="F:flavin adenine dinucleotide binding"/>
    <property type="evidence" value="ECO:0007669"/>
    <property type="project" value="InterPro"/>
</dbReference>
<reference evidence="14 15" key="1">
    <citation type="journal article" date="2015" name="Genome Announc.">
        <title>Expanding the biotechnology potential of lactobacilli through comparative genomics of 213 strains and associated genera.</title>
        <authorList>
            <person name="Sun Z."/>
            <person name="Harris H.M."/>
            <person name="McCann A."/>
            <person name="Guo C."/>
            <person name="Argimon S."/>
            <person name="Zhang W."/>
            <person name="Yang X."/>
            <person name="Jeffery I.B."/>
            <person name="Cooney J.C."/>
            <person name="Kagawa T.F."/>
            <person name="Liu W."/>
            <person name="Song Y."/>
            <person name="Salvetti E."/>
            <person name="Wrobel A."/>
            <person name="Rasinkangas P."/>
            <person name="Parkhill J."/>
            <person name="Rea M.C."/>
            <person name="O'Sullivan O."/>
            <person name="Ritari J."/>
            <person name="Douillard F.P."/>
            <person name="Paul Ross R."/>
            <person name="Yang R."/>
            <person name="Briner A.E."/>
            <person name="Felis G.E."/>
            <person name="de Vos W.M."/>
            <person name="Barrangou R."/>
            <person name="Klaenhammer T.R."/>
            <person name="Caufield P.W."/>
            <person name="Cui Y."/>
            <person name="Zhang H."/>
            <person name="O'Toole P.W."/>
        </authorList>
    </citation>
    <scope>NUCLEOTIDE SEQUENCE [LARGE SCALE GENOMIC DNA]</scope>
    <source>
        <strain evidence="14 15">DSM 18933</strain>
    </source>
</reference>
<organism evidence="14 15">
    <name type="scientific">Ligilactobacillus hayakitensis DSM 18933 = JCM 14209</name>
    <dbReference type="NCBI Taxonomy" id="1423755"/>
    <lineage>
        <taxon>Bacteria</taxon>
        <taxon>Bacillati</taxon>
        <taxon>Bacillota</taxon>
        <taxon>Bacilli</taxon>
        <taxon>Lactobacillales</taxon>
        <taxon>Lactobacillaceae</taxon>
        <taxon>Ligilactobacillus</taxon>
    </lineage>
</organism>
<name>A0A0R1WMF1_9LACO</name>
<protein>
    <submittedName>
        <fullName evidence="14">Hemolysin</fullName>
    </submittedName>
</protein>
<evidence type="ECO:0000256" key="1">
    <source>
        <dbReference type="ARBA" id="ARBA00004651"/>
    </source>
</evidence>
<evidence type="ECO:0000256" key="3">
    <source>
        <dbReference type="ARBA" id="ARBA00022475"/>
    </source>
</evidence>
<dbReference type="InterPro" id="IPR005170">
    <property type="entry name" value="Transptr-assoc_dom"/>
</dbReference>
<dbReference type="InterPro" id="IPR046342">
    <property type="entry name" value="CBS_dom_sf"/>
</dbReference>
<evidence type="ECO:0000256" key="6">
    <source>
        <dbReference type="ARBA" id="ARBA00022989"/>
    </source>
</evidence>
<keyword evidence="15" id="KW-1185">Reference proteome</keyword>
<feature type="transmembrane region" description="Helical" evidence="11">
    <location>
        <begin position="134"/>
        <end position="156"/>
    </location>
</feature>
<dbReference type="SUPFAM" id="SSF56176">
    <property type="entry name" value="FAD-binding/transporter-associated domain-like"/>
    <property type="match status" value="1"/>
</dbReference>
<evidence type="ECO:0000313" key="15">
    <source>
        <dbReference type="Proteomes" id="UP000051054"/>
    </source>
</evidence>
<evidence type="ECO:0000256" key="9">
    <source>
        <dbReference type="PROSITE-ProRule" id="PRU00703"/>
    </source>
</evidence>